<dbReference type="EMBL" id="CM020619">
    <property type="protein sequence ID" value="KAK1865151.1"/>
    <property type="molecule type" value="Genomic_DNA"/>
</dbReference>
<protein>
    <submittedName>
        <fullName evidence="1">Uncharacterized protein</fullName>
    </submittedName>
</protein>
<reference evidence="1" key="1">
    <citation type="submission" date="2019-11" db="EMBL/GenBank/DDBJ databases">
        <title>Nori genome reveals adaptations in red seaweeds to the harsh intertidal environment.</title>
        <authorList>
            <person name="Wang D."/>
            <person name="Mao Y."/>
        </authorList>
    </citation>
    <scope>NUCLEOTIDE SEQUENCE</scope>
    <source>
        <tissue evidence="1">Gametophyte</tissue>
    </source>
</reference>
<evidence type="ECO:0000313" key="2">
    <source>
        <dbReference type="Proteomes" id="UP000798662"/>
    </source>
</evidence>
<evidence type="ECO:0000313" key="1">
    <source>
        <dbReference type="EMBL" id="KAK1865151.1"/>
    </source>
</evidence>
<dbReference type="Proteomes" id="UP000798662">
    <property type="component" value="Chromosome 2"/>
</dbReference>
<name>A0ACC3C599_PYRYE</name>
<gene>
    <name evidence="1" type="ORF">I4F81_007686</name>
</gene>
<organism evidence="1 2">
    <name type="scientific">Pyropia yezoensis</name>
    <name type="common">Susabi-nori</name>
    <name type="synonym">Porphyra yezoensis</name>
    <dbReference type="NCBI Taxonomy" id="2788"/>
    <lineage>
        <taxon>Eukaryota</taxon>
        <taxon>Rhodophyta</taxon>
        <taxon>Bangiophyceae</taxon>
        <taxon>Bangiales</taxon>
        <taxon>Bangiaceae</taxon>
        <taxon>Pyropia</taxon>
    </lineage>
</organism>
<sequence length="339" mass="35968">MPRAPKRPARPALPSSDGDSVDGGAPATNAQVAETLGKVQTIKRGFREREMKRIAEAARSADVYLDTARTWNDVTEVTMQSLDMDRSAAAQWLLSTIRLPTRRDASVLVAMRACVPILRAKPHLMQTLKEIVCSAFFTGIGQPRENLSPETSTLWLNNQAYLLSERGRPSFMTGMAGMLRHVGANDMVKEALNFGARPVIHTTTGHIALGSCFVRATLESKAGVRSGRRSGVGEGIYDMWVAELARVDAVLPKDDEVHSGLRLIDGRDVNRAVVDASGNGDGVVPPHDINAALAEVANDQVKADAEAAADGAAGPAVATGAGCALMAKMAALPQLPRGG</sequence>
<comment type="caution">
    <text evidence="1">The sequence shown here is derived from an EMBL/GenBank/DDBJ whole genome shotgun (WGS) entry which is preliminary data.</text>
</comment>
<accession>A0ACC3C599</accession>
<proteinExistence type="predicted"/>
<keyword evidence="2" id="KW-1185">Reference proteome</keyword>